<name>A0ABQ3E708_9HYPH</name>
<dbReference type="Pfam" id="PF02581">
    <property type="entry name" value="TMP-TENI"/>
    <property type="match status" value="1"/>
</dbReference>
<evidence type="ECO:0000313" key="13">
    <source>
        <dbReference type="EMBL" id="GHB25307.1"/>
    </source>
</evidence>
<dbReference type="SUPFAM" id="SSF51391">
    <property type="entry name" value="Thiamin phosphate synthase"/>
    <property type="match status" value="1"/>
</dbReference>
<dbReference type="InterPro" id="IPR013785">
    <property type="entry name" value="Aldolase_TIM"/>
</dbReference>
<dbReference type="Gene3D" id="3.20.20.70">
    <property type="entry name" value="Aldolase class I"/>
    <property type="match status" value="1"/>
</dbReference>
<keyword evidence="14" id="KW-1185">Reference proteome</keyword>
<comment type="cofactor">
    <cofactor evidence="9">
        <name>Mg(2+)</name>
        <dbReference type="ChEBI" id="CHEBI:18420"/>
    </cofactor>
    <text evidence="9">Binds 1 Mg(2+) ion per subunit.</text>
</comment>
<evidence type="ECO:0000256" key="7">
    <source>
        <dbReference type="ARBA" id="ARBA00047851"/>
    </source>
</evidence>
<sequence length="214" mass="22023">MKPLFDLSVYLVLGPQDCPGQNPVDIAVAAAQNGATVVQLRDKTGSTRAQIELAGQLMQALTPLDVPLIVNNRVDVALAVDAAGVHVGQDDMDALKTRQLIGPDKLLGLSVSTQNELDAAHIAACDYLGIGACFPTNSKDDAAEVGMQSFTGLTAQSSLPVVGIGGISLANADQVIKAGADGVAVISAICGASNPSAATRRLREIVKSAKDPRR</sequence>
<proteinExistence type="inferred from homology"/>
<reference evidence="14" key="1">
    <citation type="journal article" date="2019" name="Int. J. Syst. Evol. Microbiol.">
        <title>The Global Catalogue of Microorganisms (GCM) 10K type strain sequencing project: providing services to taxonomists for standard genome sequencing and annotation.</title>
        <authorList>
            <consortium name="The Broad Institute Genomics Platform"/>
            <consortium name="The Broad Institute Genome Sequencing Center for Infectious Disease"/>
            <person name="Wu L."/>
            <person name="Ma J."/>
        </authorList>
    </citation>
    <scope>NUCLEOTIDE SEQUENCE [LARGE SCALE GENOMIC DNA]</scope>
    <source>
        <strain evidence="14">KCTC 12861</strain>
    </source>
</reference>
<evidence type="ECO:0000256" key="6">
    <source>
        <dbReference type="ARBA" id="ARBA00047334"/>
    </source>
</evidence>
<keyword evidence="3 9" id="KW-0479">Metal-binding</keyword>
<evidence type="ECO:0000256" key="3">
    <source>
        <dbReference type="ARBA" id="ARBA00022723"/>
    </source>
</evidence>
<gene>
    <name evidence="9 13" type="primary">thiE</name>
    <name evidence="13" type="ORF">GCM10007094_11740</name>
</gene>
<feature type="binding site" evidence="9">
    <location>
        <position position="139"/>
    </location>
    <ligand>
        <name>4-amino-2-methyl-5-(diphosphooxymethyl)pyrimidine</name>
        <dbReference type="ChEBI" id="CHEBI:57841"/>
    </ligand>
</feature>
<dbReference type="EC" id="2.5.1.3" evidence="9"/>
<feature type="binding site" evidence="9">
    <location>
        <position position="91"/>
    </location>
    <ligand>
        <name>Mg(2+)</name>
        <dbReference type="ChEBI" id="CHEBI:18420"/>
    </ligand>
</feature>
<organism evidence="13 14">
    <name type="scientific">Pseudovibrio japonicus</name>
    <dbReference type="NCBI Taxonomy" id="366534"/>
    <lineage>
        <taxon>Bacteria</taxon>
        <taxon>Pseudomonadati</taxon>
        <taxon>Pseudomonadota</taxon>
        <taxon>Alphaproteobacteria</taxon>
        <taxon>Hyphomicrobiales</taxon>
        <taxon>Stappiaceae</taxon>
        <taxon>Pseudovibrio</taxon>
    </lineage>
</organism>
<dbReference type="PANTHER" id="PTHR20857">
    <property type="entry name" value="THIAMINE-PHOSPHATE PYROPHOSPHORYLASE"/>
    <property type="match status" value="1"/>
</dbReference>
<dbReference type="Proteomes" id="UP000637980">
    <property type="component" value="Unassembled WGS sequence"/>
</dbReference>
<dbReference type="InterPro" id="IPR036206">
    <property type="entry name" value="ThiamineP_synth_sf"/>
</dbReference>
<evidence type="ECO:0000259" key="12">
    <source>
        <dbReference type="Pfam" id="PF02581"/>
    </source>
</evidence>
<dbReference type="CDD" id="cd00564">
    <property type="entry name" value="TMP_TenI"/>
    <property type="match status" value="1"/>
</dbReference>
<feature type="binding site" evidence="9">
    <location>
        <begin position="186"/>
        <end position="187"/>
    </location>
    <ligand>
        <name>2-[(2R,5Z)-2-carboxy-4-methylthiazol-5(2H)-ylidene]ethyl phosphate</name>
        <dbReference type="ChEBI" id="CHEBI:62899"/>
    </ligand>
</feature>
<evidence type="ECO:0000256" key="1">
    <source>
        <dbReference type="ARBA" id="ARBA00005165"/>
    </source>
</evidence>
<dbReference type="NCBIfam" id="TIGR00693">
    <property type="entry name" value="thiE"/>
    <property type="match status" value="1"/>
</dbReference>
<protein>
    <recommendedName>
        <fullName evidence="9">Thiamine-phosphate synthase</fullName>
        <shortName evidence="9">TP synthase</shortName>
        <shortName evidence="9">TPS</shortName>
        <ecNumber evidence="9">2.5.1.3</ecNumber>
    </recommendedName>
    <alternativeName>
        <fullName evidence="9">Thiamine-phosphate pyrophosphorylase</fullName>
        <shortName evidence="9">TMP pyrophosphorylase</shortName>
        <shortName evidence="9">TMP-PPase</shortName>
    </alternativeName>
</protein>
<dbReference type="HAMAP" id="MF_00097">
    <property type="entry name" value="TMP_synthase"/>
    <property type="match status" value="1"/>
</dbReference>
<keyword evidence="5 9" id="KW-0784">Thiamine biosynthesis</keyword>
<evidence type="ECO:0000256" key="9">
    <source>
        <dbReference type="HAMAP-Rule" id="MF_00097"/>
    </source>
</evidence>
<feature type="binding site" evidence="9">
    <location>
        <position position="166"/>
    </location>
    <ligand>
        <name>2-[(2R,5Z)-2-carboxy-4-methylthiazol-5(2H)-ylidene]ethyl phosphate</name>
        <dbReference type="ChEBI" id="CHEBI:62899"/>
    </ligand>
</feature>
<feature type="binding site" evidence="9">
    <location>
        <begin position="136"/>
        <end position="138"/>
    </location>
    <ligand>
        <name>2-[(2R,5Z)-2-carboxy-4-methylthiazol-5(2H)-ylidene]ethyl phosphate</name>
        <dbReference type="ChEBI" id="CHEBI:62899"/>
    </ligand>
</feature>
<comment type="catalytic activity">
    <reaction evidence="8 9 10">
        <text>2-[(2R,5Z)-2-carboxy-4-methylthiazol-5(2H)-ylidene]ethyl phosphate + 4-amino-2-methyl-5-(diphosphooxymethyl)pyrimidine + 2 H(+) = thiamine phosphate + CO2 + diphosphate</text>
        <dbReference type="Rhea" id="RHEA:47844"/>
        <dbReference type="ChEBI" id="CHEBI:15378"/>
        <dbReference type="ChEBI" id="CHEBI:16526"/>
        <dbReference type="ChEBI" id="CHEBI:33019"/>
        <dbReference type="ChEBI" id="CHEBI:37575"/>
        <dbReference type="ChEBI" id="CHEBI:57841"/>
        <dbReference type="ChEBI" id="CHEBI:62899"/>
        <dbReference type="EC" id="2.5.1.3"/>
    </reaction>
</comment>
<keyword evidence="2 9" id="KW-0808">Transferase</keyword>
<dbReference type="InterPro" id="IPR034291">
    <property type="entry name" value="TMP_synthase"/>
</dbReference>
<feature type="binding site" evidence="9">
    <location>
        <position position="110"/>
    </location>
    <ligand>
        <name>4-amino-2-methyl-5-(diphosphooxymethyl)pyrimidine</name>
        <dbReference type="ChEBI" id="CHEBI:57841"/>
    </ligand>
</feature>
<comment type="pathway">
    <text evidence="1 9 11">Cofactor biosynthesis; thiamine diphosphate biosynthesis; thiamine phosphate from 4-amino-2-methyl-5-diphosphomethylpyrimidine and 4-methyl-5-(2-phosphoethyl)-thiazole: step 1/1.</text>
</comment>
<evidence type="ECO:0000256" key="10">
    <source>
        <dbReference type="RuleBase" id="RU003826"/>
    </source>
</evidence>
<comment type="catalytic activity">
    <reaction evidence="6 9 10">
        <text>4-methyl-5-(2-phosphooxyethyl)-thiazole + 4-amino-2-methyl-5-(diphosphooxymethyl)pyrimidine + H(+) = thiamine phosphate + diphosphate</text>
        <dbReference type="Rhea" id="RHEA:22328"/>
        <dbReference type="ChEBI" id="CHEBI:15378"/>
        <dbReference type="ChEBI" id="CHEBI:33019"/>
        <dbReference type="ChEBI" id="CHEBI:37575"/>
        <dbReference type="ChEBI" id="CHEBI:57841"/>
        <dbReference type="ChEBI" id="CHEBI:58296"/>
        <dbReference type="EC" id="2.5.1.3"/>
    </reaction>
</comment>
<feature type="binding site" evidence="9">
    <location>
        <position position="71"/>
    </location>
    <ligand>
        <name>4-amino-2-methyl-5-(diphosphooxymethyl)pyrimidine</name>
        <dbReference type="ChEBI" id="CHEBI:57841"/>
    </ligand>
</feature>
<dbReference type="EMBL" id="BMXE01000002">
    <property type="protein sequence ID" value="GHB25307.1"/>
    <property type="molecule type" value="Genomic_DNA"/>
</dbReference>
<evidence type="ECO:0000256" key="8">
    <source>
        <dbReference type="ARBA" id="ARBA00047883"/>
    </source>
</evidence>
<dbReference type="InterPro" id="IPR022998">
    <property type="entry name" value="ThiamineP_synth_TenI"/>
</dbReference>
<evidence type="ECO:0000256" key="5">
    <source>
        <dbReference type="ARBA" id="ARBA00022977"/>
    </source>
</evidence>
<evidence type="ECO:0000313" key="14">
    <source>
        <dbReference type="Proteomes" id="UP000637980"/>
    </source>
</evidence>
<evidence type="ECO:0000256" key="2">
    <source>
        <dbReference type="ARBA" id="ARBA00022679"/>
    </source>
</evidence>
<evidence type="ECO:0000256" key="4">
    <source>
        <dbReference type="ARBA" id="ARBA00022842"/>
    </source>
</evidence>
<comment type="caution">
    <text evidence="9">Lacks conserved residue(s) required for the propagation of feature annotation.</text>
</comment>
<comment type="similarity">
    <text evidence="9 10">Belongs to the thiamine-phosphate synthase family.</text>
</comment>
<feature type="domain" description="Thiamine phosphate synthase/TenI" evidence="12">
    <location>
        <begin position="9"/>
        <end position="189"/>
    </location>
</feature>
<comment type="caution">
    <text evidence="13">The sequence shown here is derived from an EMBL/GenBank/DDBJ whole genome shotgun (WGS) entry which is preliminary data.</text>
</comment>
<keyword evidence="4 9" id="KW-0460">Magnesium</keyword>
<evidence type="ECO:0000256" key="11">
    <source>
        <dbReference type="RuleBase" id="RU004253"/>
    </source>
</evidence>
<comment type="catalytic activity">
    <reaction evidence="7 9 10">
        <text>2-(2-carboxy-4-methylthiazol-5-yl)ethyl phosphate + 4-amino-2-methyl-5-(diphosphooxymethyl)pyrimidine + 2 H(+) = thiamine phosphate + CO2 + diphosphate</text>
        <dbReference type="Rhea" id="RHEA:47848"/>
        <dbReference type="ChEBI" id="CHEBI:15378"/>
        <dbReference type="ChEBI" id="CHEBI:16526"/>
        <dbReference type="ChEBI" id="CHEBI:33019"/>
        <dbReference type="ChEBI" id="CHEBI:37575"/>
        <dbReference type="ChEBI" id="CHEBI:57841"/>
        <dbReference type="ChEBI" id="CHEBI:62890"/>
        <dbReference type="EC" id="2.5.1.3"/>
    </reaction>
</comment>
<dbReference type="PANTHER" id="PTHR20857:SF15">
    <property type="entry name" value="THIAMINE-PHOSPHATE SYNTHASE"/>
    <property type="match status" value="1"/>
</dbReference>
<feature type="binding site" evidence="9">
    <location>
        <begin position="39"/>
        <end position="43"/>
    </location>
    <ligand>
        <name>4-amino-2-methyl-5-(diphosphooxymethyl)pyrimidine</name>
        <dbReference type="ChEBI" id="CHEBI:57841"/>
    </ligand>
</feature>
<comment type="function">
    <text evidence="9">Condenses 4-methyl-5-(beta-hydroxyethyl)thiazole monophosphate (THZ-P) and 2-methyl-4-amino-5-hydroxymethyl pyrimidine pyrophosphate (HMP-PP) to form thiamine monophosphate (TMP).</text>
</comment>
<accession>A0ABQ3E708</accession>
<dbReference type="RefSeq" id="WP_189435845.1">
    <property type="nucleotide sequence ID" value="NZ_BMXE01000002.1"/>
</dbReference>